<sequence length="88" mass="8779">MVETRQQAGVSTGAGIAIAGTWFAGAAVTITILLIAFVVGDSGPHDGPVGSESPLEASPGAVIILFLIFAAPLIAAYSTTKLILGRGN</sequence>
<keyword evidence="3" id="KW-1185">Reference proteome</keyword>
<gene>
    <name evidence="2" type="ORF">GB883_04495</name>
</gene>
<feature type="transmembrane region" description="Helical" evidence="1">
    <location>
        <begin position="60"/>
        <end position="84"/>
    </location>
</feature>
<evidence type="ECO:0000313" key="3">
    <source>
        <dbReference type="Proteomes" id="UP000451860"/>
    </source>
</evidence>
<organism evidence="2 3">
    <name type="scientific">Georgenia thermotolerans</name>
    <dbReference type="NCBI Taxonomy" id="527326"/>
    <lineage>
        <taxon>Bacteria</taxon>
        <taxon>Bacillati</taxon>
        <taxon>Actinomycetota</taxon>
        <taxon>Actinomycetes</taxon>
        <taxon>Micrococcales</taxon>
        <taxon>Bogoriellaceae</taxon>
        <taxon>Georgenia</taxon>
    </lineage>
</organism>
<evidence type="ECO:0000313" key="2">
    <source>
        <dbReference type="EMBL" id="KAE8765308.1"/>
    </source>
</evidence>
<proteinExistence type="predicted"/>
<dbReference type="AlphaFoldDB" id="A0A7J5USL0"/>
<evidence type="ECO:0000256" key="1">
    <source>
        <dbReference type="SAM" id="Phobius"/>
    </source>
</evidence>
<name>A0A7J5USL0_9MICO</name>
<comment type="caution">
    <text evidence="2">The sequence shown here is derived from an EMBL/GenBank/DDBJ whole genome shotgun (WGS) entry which is preliminary data.</text>
</comment>
<keyword evidence="1" id="KW-0812">Transmembrane</keyword>
<reference evidence="2 3" key="1">
    <citation type="submission" date="2019-10" db="EMBL/GenBank/DDBJ databases">
        <title>Georgenia wutianyii sp. nov. and Georgenia yuyongxinii sp. nov. isolated from plateau pika (Ochotona curzoniae) in the Qinghai-Tibet plateau of China.</title>
        <authorList>
            <person name="Tian Z."/>
        </authorList>
    </citation>
    <scope>NUCLEOTIDE SEQUENCE [LARGE SCALE GENOMIC DNA]</scope>
    <source>
        <strain evidence="2 3">DSM 21501</strain>
    </source>
</reference>
<dbReference type="EMBL" id="WHJE01000012">
    <property type="protein sequence ID" value="KAE8765308.1"/>
    <property type="molecule type" value="Genomic_DNA"/>
</dbReference>
<feature type="transmembrane region" description="Helical" evidence="1">
    <location>
        <begin position="12"/>
        <end position="40"/>
    </location>
</feature>
<dbReference type="Proteomes" id="UP000451860">
    <property type="component" value="Unassembled WGS sequence"/>
</dbReference>
<accession>A0A7J5USL0</accession>
<keyword evidence="1" id="KW-1133">Transmembrane helix</keyword>
<protein>
    <submittedName>
        <fullName evidence="2">Uncharacterized protein</fullName>
    </submittedName>
</protein>
<dbReference type="RefSeq" id="WP_152202279.1">
    <property type="nucleotide sequence ID" value="NZ_VUKF01000012.1"/>
</dbReference>
<keyword evidence="1" id="KW-0472">Membrane</keyword>